<sequence length="759" mass="85325">MDELPKNAKTLEEIESELMFGEIPDDGSENGNIFDDEYDVANDETFGDVLLGATDAELEDYAAQTARLRLDDPVWENPTSSAAAPDASQIPMPFSLFGSGGATEPLFPSSFQNDSSFLEKSIWGDESSSKPFSSIWANDFGITGIDKGNDSQLGDISSLLGDDNTQFERKSPLVPGVIPAMPQSALTLEDLEKWDESSPSVLGLAMQSMTISEPPPHTSALPAFPTAALSLDELERQLMQPTVAANIPVPPVQNQEAQQLQSPSQNRQRQNLPQFSPMSMPPPGFPKLPPLNPQFLPFVHIWLTHIMSRYPLPPGVPPVPPFLFQLLQRFQNPQLVHQMIMASSIPPHMMMGPPQMSQPPPQSPMNKSHKKQPGMPSIRTIQDLALDSFAGYMSWKEREWLVKIQLLQCKGCGDPMVEDYYYTTWREKQIENGWVPKPKNEAEEKSKNESKQDYIERTRRMNYREMQKERASEREKERQKERAERGEEKRQKLTLSDKFASSLGLPSKSSTANPRQLISMKRHGDSEISKLTDEERKNCESILMLLEVDDLRTNNIGSTSRFYELSSKEREAAADERVAVIIQELMGDDMQKLLQMGKGRVVINKTLKYASPKEQARIILNVMSAGGLVNKKLFGEIVLDILPTIHSKLALLHKDQLSFLIQALNLDTLKKQLLENNSLIRDILLTITMISVDNNQPFLDWMAGTKFPSLALSENKSLTTWRKALKVLNSEKLNSFAEVIEESKIKDCDELASLIRESI</sequence>
<comment type="subcellular location">
    <subcellularLocation>
        <location evidence="1">Cytoplasm</location>
        <location evidence="1">P-body</location>
    </subcellularLocation>
</comment>
<keyword evidence="5" id="KW-1185">Reference proteome</keyword>
<feature type="compositionally biased region" description="Polar residues" evidence="3">
    <location>
        <begin position="507"/>
        <end position="516"/>
    </location>
</feature>
<feature type="compositionally biased region" description="Basic and acidic residues" evidence="3">
    <location>
        <begin position="438"/>
        <end position="491"/>
    </location>
</feature>
<dbReference type="EMBL" id="CANHGI010000002">
    <property type="protein sequence ID" value="CAI5441780.1"/>
    <property type="molecule type" value="Genomic_DNA"/>
</dbReference>
<keyword evidence="2" id="KW-0963">Cytoplasm</keyword>
<gene>
    <name evidence="4" type="ORF">CAMP_LOCUS4417</name>
</gene>
<organism evidence="4 5">
    <name type="scientific">Caenorhabditis angaria</name>
    <dbReference type="NCBI Taxonomy" id="860376"/>
    <lineage>
        <taxon>Eukaryota</taxon>
        <taxon>Metazoa</taxon>
        <taxon>Ecdysozoa</taxon>
        <taxon>Nematoda</taxon>
        <taxon>Chromadorea</taxon>
        <taxon>Rhabditida</taxon>
        <taxon>Rhabditina</taxon>
        <taxon>Rhabditomorpha</taxon>
        <taxon>Rhabditoidea</taxon>
        <taxon>Rhabditidae</taxon>
        <taxon>Peloderinae</taxon>
        <taxon>Caenorhabditis</taxon>
    </lineage>
</organism>
<dbReference type="PANTHER" id="PTHR21551:SF0">
    <property type="entry name" value="PROTEIN ASSOCIATED WITH TOPO II RELATED-1, ISOFORM A"/>
    <property type="match status" value="1"/>
</dbReference>
<proteinExistence type="predicted"/>
<dbReference type="InterPro" id="IPR039900">
    <property type="entry name" value="Pat1-like"/>
</dbReference>
<comment type="caution">
    <text evidence="4">The sequence shown here is derived from an EMBL/GenBank/DDBJ whole genome shotgun (WGS) entry which is preliminary data.</text>
</comment>
<reference evidence="4" key="1">
    <citation type="submission" date="2022-11" db="EMBL/GenBank/DDBJ databases">
        <authorList>
            <person name="Kikuchi T."/>
        </authorList>
    </citation>
    <scope>NUCLEOTIDE SEQUENCE</scope>
    <source>
        <strain evidence="4">PS1010</strain>
    </source>
</reference>
<feature type="region of interest" description="Disordered" evidence="3">
    <location>
        <begin position="436"/>
        <end position="529"/>
    </location>
</feature>
<feature type="region of interest" description="Disordered" evidence="3">
    <location>
        <begin position="354"/>
        <end position="374"/>
    </location>
</feature>
<evidence type="ECO:0000256" key="3">
    <source>
        <dbReference type="SAM" id="MobiDB-lite"/>
    </source>
</evidence>
<dbReference type="Proteomes" id="UP001152747">
    <property type="component" value="Unassembled WGS sequence"/>
</dbReference>
<dbReference type="GO" id="GO:0000932">
    <property type="term" value="C:P-body"/>
    <property type="evidence" value="ECO:0007669"/>
    <property type="project" value="UniProtKB-SubCell"/>
</dbReference>
<dbReference type="OrthoDB" id="74835at2759"/>
<evidence type="ECO:0008006" key="6">
    <source>
        <dbReference type="Google" id="ProtNLM"/>
    </source>
</evidence>
<accession>A0A9P1IBN1</accession>
<dbReference type="GO" id="GO:0003723">
    <property type="term" value="F:RNA binding"/>
    <property type="evidence" value="ECO:0007669"/>
    <property type="project" value="TreeGrafter"/>
</dbReference>
<feature type="region of interest" description="Disordered" evidence="3">
    <location>
        <begin position="253"/>
        <end position="284"/>
    </location>
</feature>
<evidence type="ECO:0000256" key="1">
    <source>
        <dbReference type="ARBA" id="ARBA00004201"/>
    </source>
</evidence>
<evidence type="ECO:0000313" key="5">
    <source>
        <dbReference type="Proteomes" id="UP001152747"/>
    </source>
</evidence>
<feature type="compositionally biased region" description="Polar residues" evidence="3">
    <location>
        <begin position="253"/>
        <end position="272"/>
    </location>
</feature>
<dbReference type="GO" id="GO:0000290">
    <property type="term" value="P:deadenylation-dependent decapping of nuclear-transcribed mRNA"/>
    <property type="evidence" value="ECO:0007669"/>
    <property type="project" value="InterPro"/>
</dbReference>
<evidence type="ECO:0000256" key="2">
    <source>
        <dbReference type="ARBA" id="ARBA00022490"/>
    </source>
</evidence>
<dbReference type="AlphaFoldDB" id="A0A9P1IBN1"/>
<dbReference type="GO" id="GO:0033962">
    <property type="term" value="P:P-body assembly"/>
    <property type="evidence" value="ECO:0007669"/>
    <property type="project" value="TreeGrafter"/>
</dbReference>
<name>A0A9P1IBN1_9PELO</name>
<dbReference type="PANTHER" id="PTHR21551">
    <property type="entry name" value="TOPOISOMERASE II-ASSOCIATED PROTEIN PAT1"/>
    <property type="match status" value="1"/>
</dbReference>
<protein>
    <recommendedName>
        <fullName evidence="6">mRNA decay factor PAT1 domain-containing protein</fullName>
    </recommendedName>
</protein>
<evidence type="ECO:0000313" key="4">
    <source>
        <dbReference type="EMBL" id="CAI5441780.1"/>
    </source>
</evidence>